<keyword evidence="4" id="KW-1185">Reference proteome</keyword>
<dbReference type="EMBL" id="BAABAU010000001">
    <property type="protein sequence ID" value="GAA4265665.1"/>
    <property type="molecule type" value="Genomic_DNA"/>
</dbReference>
<gene>
    <name evidence="3" type="ORF">GCM10022256_12770</name>
</gene>
<comment type="caution">
    <text evidence="3">The sequence shown here is derived from an EMBL/GenBank/DDBJ whole genome shotgun (WGS) entry which is preliminary data.</text>
</comment>
<organism evidence="3 4">
    <name type="scientific">Frondihabitans peucedani</name>
    <dbReference type="NCBI Taxonomy" id="598626"/>
    <lineage>
        <taxon>Bacteria</taxon>
        <taxon>Bacillati</taxon>
        <taxon>Actinomycetota</taxon>
        <taxon>Actinomycetes</taxon>
        <taxon>Micrococcales</taxon>
        <taxon>Microbacteriaceae</taxon>
        <taxon>Frondihabitans</taxon>
    </lineage>
</organism>
<keyword evidence="2" id="KW-0812">Transmembrane</keyword>
<protein>
    <recommendedName>
        <fullName evidence="5">DUF4352 domain-containing protein</fullName>
    </recommendedName>
</protein>
<dbReference type="RefSeq" id="WP_344794218.1">
    <property type="nucleotide sequence ID" value="NZ_BAABAU010000001.1"/>
</dbReference>
<keyword evidence="2" id="KW-0472">Membrane</keyword>
<evidence type="ECO:0000313" key="4">
    <source>
        <dbReference type="Proteomes" id="UP001501594"/>
    </source>
</evidence>
<evidence type="ECO:0000313" key="3">
    <source>
        <dbReference type="EMBL" id="GAA4265665.1"/>
    </source>
</evidence>
<keyword evidence="2" id="KW-1133">Transmembrane helix</keyword>
<feature type="transmembrane region" description="Helical" evidence="2">
    <location>
        <begin position="7"/>
        <end position="29"/>
    </location>
</feature>
<proteinExistence type="predicted"/>
<accession>A0ABP8E0B8</accession>
<reference evidence="4" key="1">
    <citation type="journal article" date="2019" name="Int. J. Syst. Evol. Microbiol.">
        <title>The Global Catalogue of Microorganisms (GCM) 10K type strain sequencing project: providing services to taxonomists for standard genome sequencing and annotation.</title>
        <authorList>
            <consortium name="The Broad Institute Genomics Platform"/>
            <consortium name="The Broad Institute Genome Sequencing Center for Infectious Disease"/>
            <person name="Wu L."/>
            <person name="Ma J."/>
        </authorList>
    </citation>
    <scope>NUCLEOTIDE SEQUENCE [LARGE SCALE GENOMIC DNA]</scope>
    <source>
        <strain evidence="4">JCM 17442</strain>
    </source>
</reference>
<evidence type="ECO:0000256" key="1">
    <source>
        <dbReference type="SAM" id="MobiDB-lite"/>
    </source>
</evidence>
<feature type="region of interest" description="Disordered" evidence="1">
    <location>
        <begin position="34"/>
        <end position="99"/>
    </location>
</feature>
<name>A0ABP8E0B8_9MICO</name>
<feature type="compositionally biased region" description="Polar residues" evidence="1">
    <location>
        <begin position="40"/>
        <end position="63"/>
    </location>
</feature>
<evidence type="ECO:0008006" key="5">
    <source>
        <dbReference type="Google" id="ProtNLM"/>
    </source>
</evidence>
<evidence type="ECO:0000256" key="2">
    <source>
        <dbReference type="SAM" id="Phobius"/>
    </source>
</evidence>
<sequence length="228" mass="22669">MSVTRRTVITVTAIVVGVALVVAFVVIAISSRTGGGATAASPTSEATYTSAPTVRPTASTGAGTTPVKPTEKAAPGTQDVPGSTPQATADPGTASGRAQRPVGLTAKAALTSKVSVTLSQLKAVQGKGDGVGEVSGPSIRFVVTIDNSSTKLLNLSSTVVTVTYGADATPSNELVSQRKALPETVAAGATAQGTFTFPVPVKSRSDVRITIDYGVSVPSVVFAGTAPA</sequence>
<dbReference type="Proteomes" id="UP001501594">
    <property type="component" value="Unassembled WGS sequence"/>
</dbReference>